<dbReference type="Pfam" id="PF08335">
    <property type="entry name" value="GlnD_UR_UTase"/>
    <property type="match status" value="1"/>
</dbReference>
<dbReference type="PROSITE" id="PS51671">
    <property type="entry name" value="ACT"/>
    <property type="match status" value="2"/>
</dbReference>
<feature type="domain" description="ACT" evidence="8">
    <location>
        <begin position="734"/>
        <end position="811"/>
    </location>
</feature>
<sequence length="930" mass="105054">MAQPYDNIPDRRVIVRRRKLEEGLARLAEDMPPGGEPPRAPVLALLRDALTAGRAEIRRRFEEPGPLKNDGPAVLAATSYLMDQIIRVLYDFADQHAYPAANPSAGERLGLVATGGYGRGELAPLSDIDLLFLRPYKQTPRGEQIVEFMLYLLWDLGLKVGHATRTVDESLRYAERDQTIRTALLEARYLWGDRALFDELQRGFAQKFYTGDGRDFVDAKLAERDQRHHRMGDSRYVVEPNVKEGKGGLRDLHLLFWIAKYLYRVSEPGELVAKGVLTREEARHFERAERFLSTVRCHIHYLTNRADDRLSFDLQREIAARLGYQDRPGSRGVERFTKHYYLHAKTVGDLTRIFVAALEDSRRRKPKLAALWQTLRPRELEGFRLDGERLAVATPDAFAKDPVAILRLFHVAQENDLDIHPATLRLITQNIRLVDRLRNDAEANRLFMEMLTSRHDPETTLRRLNEAGVFGRFVPDFGRVVAQTQHDMYHTYTVDEHTIRAIGILSKIESGVLKEDHPLSADVVHKILSRPVLYLAVLLHDIAKGRGGDHSVLGADVAMQLGPRLGLTAAETETVAWLVRYHLAMSGTAFQRDLMDPKTIETFAALIQSPERLRLLLVLTVCDIRAVGPNVWNNWKAALLRQLYNATEQVLSGGTLSGGRAERIKHIQGEISKRLAGWSDADKEAHFARGYASYWLSFPIDTLARQAELVRGAERAKQPLAIEHRVDDERSVTEVTIYTLDTHGLFARLAGAMAISGANIMDAKIFTLANGMALDTFWIQDLEGKPFDGPQRLARLAARVELALSNRLDIQRELDSQRGSWPKRDRVFTVEPRVLIDNNASDTFTVIEVNGRDRPGFLHVVTRALTRLNLQIATAHVTTYGERAVDVFYVKDLFGLKVVNADKLKQIAATVEASIRDFDTRFDPIAKAAE</sequence>
<comment type="function">
    <text evidence="7">Modifies, by uridylylation and deuridylylation, the PII regulatory proteins (GlnB and homologs), in response to the nitrogen status of the cell that GlnD senses through the glutamine level. Under low glutamine levels, catalyzes the conversion of the PII proteins and UTP to PII-UMP and PPi, while under higher glutamine levels, GlnD hydrolyzes PII-UMP to PII and UMP (deuridylylation). Thus, controls uridylylation state and activity of the PII proteins, and plays an important role in the regulation of nitrogen metabolism.</text>
</comment>
<comment type="activity regulation">
    <text evidence="7">Uridylyltransferase (UTase) activity is inhibited by glutamine, while glutamine activates uridylyl-removing (UR) activity.</text>
</comment>
<evidence type="ECO:0000259" key="9">
    <source>
        <dbReference type="PROSITE" id="PS51831"/>
    </source>
</evidence>
<dbReference type="Pfam" id="PF24931">
    <property type="entry name" value="ACT_ACR9_3rd"/>
    <property type="match status" value="1"/>
</dbReference>
<evidence type="ECO:0000256" key="5">
    <source>
        <dbReference type="ARBA" id="ARBA00022842"/>
    </source>
</evidence>
<keyword evidence="4 7" id="KW-0378">Hydrolase</keyword>
<dbReference type="NCBIfam" id="TIGR01693">
    <property type="entry name" value="UTase_glnD"/>
    <property type="match status" value="1"/>
</dbReference>
<keyword evidence="1 7" id="KW-0808">Transferase</keyword>
<accession>A0ABS6IH14</accession>
<feature type="region of interest" description="Uridylyltransferase" evidence="7">
    <location>
        <begin position="1"/>
        <end position="377"/>
    </location>
</feature>
<feature type="domain" description="HD" evidence="9">
    <location>
        <begin position="494"/>
        <end position="616"/>
    </location>
</feature>
<dbReference type="PANTHER" id="PTHR47320:SF1">
    <property type="entry name" value="BIFUNCTIONAL URIDYLYLTRANSFERASE_URIDYLYL-REMOVING ENZYME"/>
    <property type="match status" value="1"/>
</dbReference>
<dbReference type="CDD" id="cd05401">
    <property type="entry name" value="NT_GlnE_GlnD_like"/>
    <property type="match status" value="1"/>
</dbReference>
<evidence type="ECO:0000256" key="3">
    <source>
        <dbReference type="ARBA" id="ARBA00022737"/>
    </source>
</evidence>
<dbReference type="SMART" id="SM00471">
    <property type="entry name" value="HDc"/>
    <property type="match status" value="1"/>
</dbReference>
<dbReference type="InterPro" id="IPR003607">
    <property type="entry name" value="HD/PDEase_dom"/>
</dbReference>
<dbReference type="Proteomes" id="UP000727907">
    <property type="component" value="Unassembled WGS sequence"/>
</dbReference>
<dbReference type="EC" id="2.7.7.59" evidence="7"/>
<dbReference type="Pfam" id="PF01966">
    <property type="entry name" value="HD"/>
    <property type="match status" value="1"/>
</dbReference>
<organism evidence="10 11">
    <name type="scientific">Reyranella humidisoli</name>
    <dbReference type="NCBI Taxonomy" id="2849149"/>
    <lineage>
        <taxon>Bacteria</taxon>
        <taxon>Pseudomonadati</taxon>
        <taxon>Pseudomonadota</taxon>
        <taxon>Alphaproteobacteria</taxon>
        <taxon>Hyphomicrobiales</taxon>
        <taxon>Reyranellaceae</taxon>
        <taxon>Reyranella</taxon>
    </lineage>
</organism>
<comment type="catalytic activity">
    <reaction evidence="7">
        <text>[protein-PII]-L-tyrosine + UTP = [protein-PII]-uridylyl-L-tyrosine + diphosphate</text>
        <dbReference type="Rhea" id="RHEA:13673"/>
        <dbReference type="Rhea" id="RHEA-COMP:12147"/>
        <dbReference type="Rhea" id="RHEA-COMP:12148"/>
        <dbReference type="ChEBI" id="CHEBI:33019"/>
        <dbReference type="ChEBI" id="CHEBI:46398"/>
        <dbReference type="ChEBI" id="CHEBI:46858"/>
        <dbReference type="ChEBI" id="CHEBI:90602"/>
        <dbReference type="EC" id="2.7.7.59"/>
    </reaction>
</comment>
<protein>
    <recommendedName>
        <fullName evidence="7">Bifunctional uridylyltransferase/uridylyl-removing enzyme</fullName>
        <shortName evidence="7">UTase/UR</shortName>
    </recommendedName>
    <alternativeName>
        <fullName evidence="7">Bifunctional [protein-PII] modification enzyme</fullName>
    </alternativeName>
    <alternativeName>
        <fullName evidence="7">Bifunctional nitrogen sensor protein</fullName>
    </alternativeName>
    <domain>
        <recommendedName>
            <fullName evidence="7">[Protein-PII] uridylyltransferase</fullName>
            <shortName evidence="7">PII uridylyltransferase</shortName>
            <shortName evidence="7">UTase</shortName>
            <ecNumber evidence="7">2.7.7.59</ecNumber>
        </recommendedName>
    </domain>
    <domain>
        <recommendedName>
            <fullName evidence="7">[Protein-PII]-UMP uridylyl-removing enzyme</fullName>
            <shortName evidence="7">UR</shortName>
            <ecNumber evidence="7">3.1.4.-</ecNumber>
        </recommendedName>
    </domain>
</protein>
<keyword evidence="11" id="KW-1185">Reference proteome</keyword>
<dbReference type="EC" id="3.1.4.-" evidence="7"/>
<comment type="caution">
    <text evidence="7">Lacks conserved residue(s) required for the propagation of feature annotation.</text>
</comment>
<dbReference type="NCBIfam" id="NF003467">
    <property type="entry name" value="PRK05092.1"/>
    <property type="match status" value="1"/>
</dbReference>
<evidence type="ECO:0000256" key="4">
    <source>
        <dbReference type="ARBA" id="ARBA00022801"/>
    </source>
</evidence>
<gene>
    <name evidence="7" type="primary">glnD</name>
    <name evidence="10" type="ORF">KQ910_05840</name>
</gene>
<evidence type="ECO:0000313" key="10">
    <source>
        <dbReference type="EMBL" id="MBU8873275.1"/>
    </source>
</evidence>
<proteinExistence type="inferred from homology"/>
<dbReference type="CDD" id="cd04899">
    <property type="entry name" value="ACT_ACR-UUR-like_2"/>
    <property type="match status" value="1"/>
</dbReference>
<feature type="domain" description="ACT" evidence="8">
    <location>
        <begin position="846"/>
        <end position="921"/>
    </location>
</feature>
<dbReference type="InterPro" id="IPR013546">
    <property type="entry name" value="PII_UdlTrfase/GS_AdlTrfase"/>
</dbReference>
<dbReference type="HAMAP" id="MF_00277">
    <property type="entry name" value="PII_uridylyl_transf"/>
    <property type="match status" value="1"/>
</dbReference>
<evidence type="ECO:0000256" key="6">
    <source>
        <dbReference type="ARBA" id="ARBA00023268"/>
    </source>
</evidence>
<keyword evidence="2 7" id="KW-0548">Nucleotidyltransferase</keyword>
<comment type="similarity">
    <text evidence="7">Belongs to the GlnD family.</text>
</comment>
<comment type="cofactor">
    <cofactor evidence="7">
        <name>Mg(2+)</name>
        <dbReference type="ChEBI" id="CHEBI:18420"/>
    </cofactor>
</comment>
<reference evidence="10 11" key="1">
    <citation type="submission" date="2021-06" db="EMBL/GenBank/DDBJ databases">
        <authorList>
            <person name="Lee D.H."/>
        </authorList>
    </citation>
    <scope>NUCLEOTIDE SEQUENCE [LARGE SCALE GENOMIC DNA]</scope>
    <source>
        <strain evidence="10 11">MMS21-HV4-11</strain>
    </source>
</reference>
<dbReference type="PANTHER" id="PTHR47320">
    <property type="entry name" value="BIFUNCTIONAL URIDYLYLTRANSFERASE/URIDYLYL-REMOVING ENZYME"/>
    <property type="match status" value="1"/>
</dbReference>
<evidence type="ECO:0000256" key="2">
    <source>
        <dbReference type="ARBA" id="ARBA00022695"/>
    </source>
</evidence>
<dbReference type="InterPro" id="IPR006674">
    <property type="entry name" value="HD_domain"/>
</dbReference>
<keyword evidence="3" id="KW-0677">Repeat</keyword>
<dbReference type="PROSITE" id="PS51831">
    <property type="entry name" value="HD"/>
    <property type="match status" value="1"/>
</dbReference>
<dbReference type="PIRSF" id="PIRSF006288">
    <property type="entry name" value="PII_uridyltransf"/>
    <property type="match status" value="1"/>
</dbReference>
<dbReference type="RefSeq" id="WP_216957528.1">
    <property type="nucleotide sequence ID" value="NZ_JAHOPB010000001.1"/>
</dbReference>
<comment type="caution">
    <text evidence="10">The sequence shown here is derived from an EMBL/GenBank/DDBJ whole genome shotgun (WGS) entry which is preliminary data.</text>
</comment>
<evidence type="ECO:0000259" key="8">
    <source>
        <dbReference type="PROSITE" id="PS51671"/>
    </source>
</evidence>
<keyword evidence="5 7" id="KW-0460">Magnesium</keyword>
<dbReference type="CDD" id="cd04900">
    <property type="entry name" value="ACT_UUR-like_1"/>
    <property type="match status" value="1"/>
</dbReference>
<evidence type="ECO:0000313" key="11">
    <source>
        <dbReference type="Proteomes" id="UP000727907"/>
    </source>
</evidence>
<dbReference type="GO" id="GO:0008773">
    <property type="term" value="F:[protein-PII] uridylyltransferase activity"/>
    <property type="evidence" value="ECO:0007669"/>
    <property type="project" value="UniProtKB-EC"/>
</dbReference>
<dbReference type="InterPro" id="IPR002912">
    <property type="entry name" value="ACT_dom"/>
</dbReference>
<evidence type="ECO:0000256" key="7">
    <source>
        <dbReference type="HAMAP-Rule" id="MF_00277"/>
    </source>
</evidence>
<keyword evidence="6 7" id="KW-0511">Multifunctional enzyme</keyword>
<comment type="domain">
    <text evidence="7">Has four distinct domains: an N-terminal nucleotidyltransferase (NT) domain responsible for UTase activity, a central HD domain that encodes UR activity, and two C-terminal ACT domains that seem to have a role in glutamine sensing.</text>
</comment>
<name>A0ABS6IH14_9HYPH</name>
<dbReference type="InterPro" id="IPR010043">
    <property type="entry name" value="UTase/UR"/>
</dbReference>
<dbReference type="EMBL" id="JAHOPB010000001">
    <property type="protein sequence ID" value="MBU8873275.1"/>
    <property type="molecule type" value="Genomic_DNA"/>
</dbReference>
<evidence type="ECO:0000256" key="1">
    <source>
        <dbReference type="ARBA" id="ARBA00022679"/>
    </source>
</evidence>
<comment type="catalytic activity">
    <reaction evidence="7">
        <text>[protein-PII]-uridylyl-L-tyrosine + H2O = [protein-PII]-L-tyrosine + UMP + H(+)</text>
        <dbReference type="Rhea" id="RHEA:48600"/>
        <dbReference type="Rhea" id="RHEA-COMP:12147"/>
        <dbReference type="Rhea" id="RHEA-COMP:12148"/>
        <dbReference type="ChEBI" id="CHEBI:15377"/>
        <dbReference type="ChEBI" id="CHEBI:15378"/>
        <dbReference type="ChEBI" id="CHEBI:46858"/>
        <dbReference type="ChEBI" id="CHEBI:57865"/>
        <dbReference type="ChEBI" id="CHEBI:90602"/>
    </reaction>
</comment>